<evidence type="ECO:0000256" key="9">
    <source>
        <dbReference type="PROSITE-ProRule" id="PRU00283"/>
    </source>
</evidence>
<feature type="compositionally biased region" description="Polar residues" evidence="11">
    <location>
        <begin position="23"/>
        <end position="37"/>
    </location>
</feature>
<keyword evidence="3" id="KW-0493">Microtubule</keyword>
<dbReference type="InterPro" id="IPR027417">
    <property type="entry name" value="P-loop_NTPase"/>
</dbReference>
<evidence type="ECO:0000256" key="10">
    <source>
        <dbReference type="SAM" id="Coils"/>
    </source>
</evidence>
<dbReference type="PROSITE" id="PS00411">
    <property type="entry name" value="KINESIN_MOTOR_1"/>
    <property type="match status" value="1"/>
</dbReference>
<comment type="caution">
    <text evidence="13">The sequence shown here is derived from an EMBL/GenBank/DDBJ whole genome shotgun (WGS) entry which is preliminary data.</text>
</comment>
<feature type="region of interest" description="Disordered" evidence="11">
    <location>
        <begin position="194"/>
        <end position="246"/>
    </location>
</feature>
<evidence type="ECO:0000256" key="11">
    <source>
        <dbReference type="SAM" id="MobiDB-lite"/>
    </source>
</evidence>
<evidence type="ECO:0000256" key="3">
    <source>
        <dbReference type="ARBA" id="ARBA00022701"/>
    </source>
</evidence>
<keyword evidence="7 9" id="KW-0505">Motor protein</keyword>
<protein>
    <recommendedName>
        <fullName evidence="12">Kinesin motor domain-containing protein</fullName>
    </recommendedName>
</protein>
<organism evidence="13 14">
    <name type="scientific">Orchesella dallaii</name>
    <dbReference type="NCBI Taxonomy" id="48710"/>
    <lineage>
        <taxon>Eukaryota</taxon>
        <taxon>Metazoa</taxon>
        <taxon>Ecdysozoa</taxon>
        <taxon>Arthropoda</taxon>
        <taxon>Hexapoda</taxon>
        <taxon>Collembola</taxon>
        <taxon>Entomobryomorpha</taxon>
        <taxon>Entomobryoidea</taxon>
        <taxon>Orchesellidae</taxon>
        <taxon>Orchesellinae</taxon>
        <taxon>Orchesella</taxon>
    </lineage>
</organism>
<name>A0ABP1QPE0_9HEXA</name>
<dbReference type="SMART" id="SM00129">
    <property type="entry name" value="KISc"/>
    <property type="match status" value="1"/>
</dbReference>
<evidence type="ECO:0000256" key="5">
    <source>
        <dbReference type="ARBA" id="ARBA00022840"/>
    </source>
</evidence>
<evidence type="ECO:0000256" key="1">
    <source>
        <dbReference type="ARBA" id="ARBA00004245"/>
    </source>
</evidence>
<dbReference type="PANTHER" id="PTHR47969:SF21">
    <property type="entry name" value="KINESIN-LIKE PROTEIN"/>
    <property type="match status" value="1"/>
</dbReference>
<dbReference type="InterPro" id="IPR036961">
    <property type="entry name" value="Kinesin_motor_dom_sf"/>
</dbReference>
<feature type="compositionally biased region" description="Basic and acidic residues" evidence="11">
    <location>
        <begin position="126"/>
        <end position="135"/>
    </location>
</feature>
<evidence type="ECO:0000256" key="4">
    <source>
        <dbReference type="ARBA" id="ARBA00022741"/>
    </source>
</evidence>
<evidence type="ECO:0000256" key="8">
    <source>
        <dbReference type="ARBA" id="ARBA00023212"/>
    </source>
</evidence>
<comment type="subcellular location">
    <subcellularLocation>
        <location evidence="1">Cytoplasm</location>
        <location evidence="1">Cytoskeleton</location>
    </subcellularLocation>
</comment>
<keyword evidence="5 9" id="KW-0067">ATP-binding</keyword>
<dbReference type="InterPro" id="IPR019821">
    <property type="entry name" value="Kinesin_motor_CS"/>
</dbReference>
<feature type="region of interest" description="Disordered" evidence="11">
    <location>
        <begin position="649"/>
        <end position="697"/>
    </location>
</feature>
<evidence type="ECO:0000313" key="14">
    <source>
        <dbReference type="Proteomes" id="UP001642540"/>
    </source>
</evidence>
<feature type="domain" description="Kinesin motor" evidence="12">
    <location>
        <begin position="274"/>
        <end position="616"/>
    </location>
</feature>
<accession>A0ABP1QPE0</accession>
<keyword evidence="14" id="KW-1185">Reference proteome</keyword>
<evidence type="ECO:0000313" key="13">
    <source>
        <dbReference type="EMBL" id="CAL8109866.1"/>
    </source>
</evidence>
<dbReference type="PANTHER" id="PTHR47969">
    <property type="entry name" value="CHROMOSOME-ASSOCIATED KINESIN KIF4A-RELATED"/>
    <property type="match status" value="1"/>
</dbReference>
<dbReference type="Proteomes" id="UP001642540">
    <property type="component" value="Unassembled WGS sequence"/>
</dbReference>
<keyword evidence="8" id="KW-0206">Cytoskeleton</keyword>
<dbReference type="InterPro" id="IPR001752">
    <property type="entry name" value="Kinesin_motor_dom"/>
</dbReference>
<feature type="compositionally biased region" description="Low complexity" evidence="11">
    <location>
        <begin position="679"/>
        <end position="695"/>
    </location>
</feature>
<keyword evidence="6 10" id="KW-0175">Coiled coil</keyword>
<feature type="region of interest" description="Disordered" evidence="11">
    <location>
        <begin position="1"/>
        <end position="172"/>
    </location>
</feature>
<feature type="binding site" evidence="9">
    <location>
        <begin position="372"/>
        <end position="379"/>
    </location>
    <ligand>
        <name>ATP</name>
        <dbReference type="ChEBI" id="CHEBI:30616"/>
    </ligand>
</feature>
<feature type="compositionally biased region" description="Polar residues" evidence="11">
    <location>
        <begin position="136"/>
        <end position="146"/>
    </location>
</feature>
<comment type="similarity">
    <text evidence="9">Belongs to the TRAFAC class myosin-kinesin ATPase superfamily. Kinesin family.</text>
</comment>
<dbReference type="EMBL" id="CAXLJM020000042">
    <property type="protein sequence ID" value="CAL8109866.1"/>
    <property type="molecule type" value="Genomic_DNA"/>
</dbReference>
<keyword evidence="4 9" id="KW-0547">Nucleotide-binding</keyword>
<dbReference type="Gene3D" id="3.40.850.10">
    <property type="entry name" value="Kinesin motor domain"/>
    <property type="match status" value="1"/>
</dbReference>
<feature type="compositionally biased region" description="Low complexity" evidence="11">
    <location>
        <begin position="76"/>
        <end position="91"/>
    </location>
</feature>
<proteinExistence type="inferred from homology"/>
<evidence type="ECO:0000256" key="7">
    <source>
        <dbReference type="ARBA" id="ARBA00023175"/>
    </source>
</evidence>
<sequence length="1092" mass="124102">MDPDHTKQPSRYPSSNQRRHRSVTTTNNLEGSTFVTKSSSSRRERSTKGRKVVFNNSLESSKETLVGGNSDDIVTTSNFMNSSSGSGSTSHSHIDVDGSNKGRVAGPKHREVGKVKPIRIIPPRNLNEEDRKENVDSTILKSSSAWEESIDNQRGGAHEDFEEEQDEFKESMETPEKMFISASQLEHKKYYFDRDGAEEEKGQKSNRVLLKEEEIGEEEEEYSKKVKERNDKESSQKQEDLGSQNAMRISSASLLLTTSSMSLMSKSSSSSSERVKVIVRCRPMSKKEVNQGHECVVTVNRESGEIEVKRPQSTTSTHSLYNNSGNIPELKLFAFDSVYDQRIPQKQLYDDAFRPLVDSVLEGYNGTIFAYGQTGTGKTYTMEGIRDNEEEHGVIPNAFKHIFSHVVGNPNRQYLIRASYLEVYQEEIRDLLSKDRKQHRELKESPTSGVYVKDLSTYLCSNFSEINDLMTRGNKNRAVGATNMNEHSSRSHAIFQITIEVSEQWPDGQNHFKVGKLNLVDLAGSERQGKTGAVGERLKEATKINLSLSALGNVIAALVDGKSTHIPYRDSKLTRLLQDSLGGNSHTIMVATVGPASFNWEETITTLRYASRAKKIKNKPKVNEDPKDAMLRQYQEEIGRLRVELEKRKAKQAEMLQRSQQESSSSGRSHTGRSRSSRAHTASSTASDSSSSASDQLRQIEEQRLKELASLLAPYGVDPSADPQDIMNQLDERRKELLNDSLTVKEERDKLLKRLDETQSLVRNTAEECKKLSEKIQWLESKVLTGGKSLVDHTNEQQKLIQAKQQELAEQTERYEEMRRKLQENELTTTELRSNAESLEAELHTKTKKLKKLSQKLYFTKEEMSSLNDEHVNTMKELENVLLELKKEFSLKRLIIDNFIPYPSRKMIEGRIVWDKQMEEYKLASLNSNYVLERPPINRMTKTPLFSLSETGTVHMVDNVHYLDENVLQLHPELPKRRTKDYVPPSRDPYITSLIKRAVEDAEKEIFIDCRNLSRKRTKTAKIPQKNADYFKMGDNLVCRRVKSAKPVTRGAGGLQQVQFRDFVVVSNFHKHFSPANFGHSSVLRGSGSSEY</sequence>
<feature type="coiled-coil region" evidence="10">
    <location>
        <begin position="727"/>
        <end position="888"/>
    </location>
</feature>
<dbReference type="InterPro" id="IPR027640">
    <property type="entry name" value="Kinesin-like_fam"/>
</dbReference>
<evidence type="ECO:0000256" key="6">
    <source>
        <dbReference type="ARBA" id="ARBA00023054"/>
    </source>
</evidence>
<gene>
    <name evidence="13" type="ORF">ODALV1_LOCUS13760</name>
</gene>
<evidence type="ECO:0000259" key="12">
    <source>
        <dbReference type="PROSITE" id="PS50067"/>
    </source>
</evidence>
<evidence type="ECO:0000256" key="2">
    <source>
        <dbReference type="ARBA" id="ARBA00022490"/>
    </source>
</evidence>
<feature type="compositionally biased region" description="Basic and acidic residues" evidence="11">
    <location>
        <begin position="194"/>
        <end position="213"/>
    </location>
</feature>
<dbReference type="Pfam" id="PF00225">
    <property type="entry name" value="Kinesin"/>
    <property type="match status" value="1"/>
</dbReference>
<reference evidence="13 14" key="1">
    <citation type="submission" date="2024-08" db="EMBL/GenBank/DDBJ databases">
        <authorList>
            <person name="Cucini C."/>
            <person name="Frati F."/>
        </authorList>
    </citation>
    <scope>NUCLEOTIDE SEQUENCE [LARGE SCALE GENOMIC DNA]</scope>
</reference>
<feature type="compositionally biased region" description="Basic and acidic residues" evidence="11">
    <location>
        <begin position="222"/>
        <end position="240"/>
    </location>
</feature>
<dbReference type="PRINTS" id="PR00380">
    <property type="entry name" value="KINESINHEAVY"/>
</dbReference>
<dbReference type="PROSITE" id="PS50067">
    <property type="entry name" value="KINESIN_MOTOR_2"/>
    <property type="match status" value="1"/>
</dbReference>
<dbReference type="SUPFAM" id="SSF52540">
    <property type="entry name" value="P-loop containing nucleoside triphosphate hydrolases"/>
    <property type="match status" value="1"/>
</dbReference>
<keyword evidence="2" id="KW-0963">Cytoplasm</keyword>